<name>A0A0N4T2Y3_BRUPA</name>
<dbReference type="WBParaSite" id="BPAG_0000256301-mRNA-1">
    <property type="protein sequence ID" value="BPAG_0000256301-mRNA-1"/>
    <property type="gene ID" value="BPAG_0000256301"/>
</dbReference>
<reference evidence="2 3" key="2">
    <citation type="submission" date="2018-11" db="EMBL/GenBank/DDBJ databases">
        <authorList>
            <consortium name="Pathogen Informatics"/>
        </authorList>
    </citation>
    <scope>NUCLEOTIDE SEQUENCE [LARGE SCALE GENOMIC DNA]</scope>
</reference>
<organism evidence="4">
    <name type="scientific">Brugia pahangi</name>
    <name type="common">Filarial nematode worm</name>
    <dbReference type="NCBI Taxonomy" id="6280"/>
    <lineage>
        <taxon>Eukaryota</taxon>
        <taxon>Metazoa</taxon>
        <taxon>Ecdysozoa</taxon>
        <taxon>Nematoda</taxon>
        <taxon>Chromadorea</taxon>
        <taxon>Rhabditida</taxon>
        <taxon>Spirurina</taxon>
        <taxon>Spiruromorpha</taxon>
        <taxon>Filarioidea</taxon>
        <taxon>Onchocercidae</taxon>
        <taxon>Brugia</taxon>
    </lineage>
</organism>
<evidence type="ECO:0000313" key="3">
    <source>
        <dbReference type="Proteomes" id="UP000278627"/>
    </source>
</evidence>
<evidence type="ECO:0000313" key="4">
    <source>
        <dbReference type="WBParaSite" id="BPAG_0000256301-mRNA-1"/>
    </source>
</evidence>
<proteinExistence type="predicted"/>
<evidence type="ECO:0000313" key="2">
    <source>
        <dbReference type="EMBL" id="VDN83719.1"/>
    </source>
</evidence>
<accession>A0A0N4T2Y3</accession>
<dbReference type="AlphaFoldDB" id="A0A0N4T2Y3"/>
<feature type="region of interest" description="Disordered" evidence="1">
    <location>
        <begin position="1"/>
        <end position="51"/>
    </location>
</feature>
<reference evidence="4" key="1">
    <citation type="submission" date="2017-02" db="UniProtKB">
        <authorList>
            <consortium name="WormBaseParasite"/>
        </authorList>
    </citation>
    <scope>IDENTIFICATION</scope>
</reference>
<keyword evidence="3" id="KW-1185">Reference proteome</keyword>
<dbReference type="EMBL" id="UZAD01000394">
    <property type="protein sequence ID" value="VDN83719.1"/>
    <property type="molecule type" value="Genomic_DNA"/>
</dbReference>
<dbReference type="Proteomes" id="UP000278627">
    <property type="component" value="Unassembled WGS sequence"/>
</dbReference>
<gene>
    <name evidence="2" type="ORF">BPAG_LOCUS2533</name>
</gene>
<protein>
    <submittedName>
        <fullName evidence="4">CTNNB1_binding domain-containing protein</fullName>
    </submittedName>
</protein>
<sequence length="51" mass="5761">MSRSGEQNPEHPDISDDEGRNEEESVLQELTFNKEEAECAPLPENDDDAEN</sequence>
<feature type="compositionally biased region" description="Basic and acidic residues" evidence="1">
    <location>
        <begin position="8"/>
        <end position="18"/>
    </location>
</feature>
<evidence type="ECO:0000256" key="1">
    <source>
        <dbReference type="SAM" id="MobiDB-lite"/>
    </source>
</evidence>